<reference evidence="1 2" key="1">
    <citation type="journal article" date="2014" name="Genome Announc.">
        <title>Draft genome sequences of the altered schaedler flora, a defined bacterial community from gnotobiotic mice.</title>
        <authorList>
            <person name="Wannemuehler M.J."/>
            <person name="Overstreet A.M."/>
            <person name="Ward D.V."/>
            <person name="Phillips G.J."/>
        </authorList>
    </citation>
    <scope>NUCLEOTIDE SEQUENCE [LARGE SCALE GENOMIC DNA]</scope>
    <source>
        <strain evidence="1 2">ASF492</strain>
    </source>
</reference>
<dbReference type="Proteomes" id="UP000012589">
    <property type="component" value="Unassembled WGS sequence"/>
</dbReference>
<evidence type="ECO:0000313" key="2">
    <source>
        <dbReference type="Proteomes" id="UP000012589"/>
    </source>
</evidence>
<protein>
    <submittedName>
        <fullName evidence="1">Uncharacterized protein</fullName>
    </submittedName>
</protein>
<dbReference type="AlphaFoldDB" id="N2BGT8"/>
<dbReference type="eggNOG" id="COG0500">
    <property type="taxonomic scope" value="Bacteria"/>
</dbReference>
<dbReference type="STRING" id="1235802.C823_00366"/>
<keyword evidence="2" id="KW-1185">Reference proteome</keyword>
<accession>N2BGT8</accession>
<dbReference type="SUPFAM" id="SSF53335">
    <property type="entry name" value="S-adenosyl-L-methionine-dependent methyltransferases"/>
    <property type="match status" value="1"/>
</dbReference>
<comment type="caution">
    <text evidence="1">The sequence shown here is derived from an EMBL/GenBank/DDBJ whole genome shotgun (WGS) entry which is preliminary data.</text>
</comment>
<gene>
    <name evidence="1" type="ORF">C823_00366</name>
</gene>
<dbReference type="PATRIC" id="fig|1235802.3.peg.387"/>
<dbReference type="InterPro" id="IPR029063">
    <property type="entry name" value="SAM-dependent_MTases_sf"/>
</dbReference>
<name>N2BGT8_9FIRM</name>
<evidence type="ECO:0000313" key="1">
    <source>
        <dbReference type="EMBL" id="EMZ37640.1"/>
    </source>
</evidence>
<dbReference type="EMBL" id="AQFT01000010">
    <property type="protein sequence ID" value="EMZ37640.1"/>
    <property type="molecule type" value="Genomic_DNA"/>
</dbReference>
<proteinExistence type="predicted"/>
<organism evidence="1 2">
    <name type="scientific">Eubacterium plexicaudatum ASF492</name>
    <dbReference type="NCBI Taxonomy" id="1235802"/>
    <lineage>
        <taxon>Bacteria</taxon>
        <taxon>Bacillati</taxon>
        <taxon>Bacillota</taxon>
        <taxon>Clostridia</taxon>
        <taxon>Eubacteriales</taxon>
        <taxon>Eubacteriaceae</taxon>
        <taxon>Eubacterium</taxon>
    </lineage>
</organism>
<dbReference type="HOGENOM" id="CLU_1978189_0_0_9"/>
<sequence>MRVSYIEHLDLQQLIKLIELAYQKLTPGACLILETPNPMSLAIFTHSFYIDPSHNKPVHPLTIKYLLEKAGFHDIELIFPENSRLPVKMPELTIENSEQIYVFNDAMKEVEKTLFGSQDYAVIARK</sequence>
<dbReference type="Gene3D" id="3.40.50.150">
    <property type="entry name" value="Vaccinia Virus protein VP39"/>
    <property type="match status" value="1"/>
</dbReference>